<dbReference type="InterPro" id="IPR023006">
    <property type="entry name" value="YchJ-like"/>
</dbReference>
<dbReference type="SUPFAM" id="SSF54427">
    <property type="entry name" value="NTF2-like"/>
    <property type="match status" value="1"/>
</dbReference>
<proteinExistence type="inferred from homology"/>
<reference evidence="4" key="1">
    <citation type="submission" date="2022-06" db="EMBL/GenBank/DDBJ databases">
        <title>Rothia sp. isolated from sandalwood seedling.</title>
        <authorList>
            <person name="Tuikhar N."/>
            <person name="Kirdat K."/>
            <person name="Thorat V."/>
            <person name="Swetha P."/>
            <person name="Padma S."/>
            <person name="Sundararaj R."/>
            <person name="Yadav A."/>
        </authorList>
    </citation>
    <scope>NUCLEOTIDE SEQUENCE</scope>
    <source>
        <strain evidence="4">AR01</strain>
    </source>
</reference>
<feature type="domain" description="YchJ-like middle NTF2-like" evidence="3">
    <location>
        <begin position="35"/>
        <end position="135"/>
    </location>
</feature>
<dbReference type="Proteomes" id="UP001139502">
    <property type="component" value="Unassembled WGS sequence"/>
</dbReference>
<dbReference type="AlphaFoldDB" id="A0A9X2HAS0"/>
<dbReference type="HAMAP" id="MF_00612">
    <property type="entry name" value="UPF0225"/>
    <property type="match status" value="1"/>
</dbReference>
<dbReference type="InterPro" id="IPR004027">
    <property type="entry name" value="SEC_C_motif"/>
</dbReference>
<evidence type="ECO:0000256" key="2">
    <source>
        <dbReference type="HAMAP-Rule" id="MF_00612"/>
    </source>
</evidence>
<dbReference type="Pfam" id="PF02810">
    <property type="entry name" value="SEC-C"/>
    <property type="match status" value="1"/>
</dbReference>
<dbReference type="InterPro" id="IPR048469">
    <property type="entry name" value="YchJ-like_M"/>
</dbReference>
<comment type="caution">
    <text evidence="4">The sequence shown here is derived from an EMBL/GenBank/DDBJ whole genome shotgun (WGS) entry which is preliminary data.</text>
</comment>
<dbReference type="Gene3D" id="3.10.450.50">
    <property type="match status" value="1"/>
</dbReference>
<protein>
    <recommendedName>
        <fullName evidence="2">UPF0225 protein NBM05_07670</fullName>
    </recommendedName>
</protein>
<evidence type="ECO:0000313" key="4">
    <source>
        <dbReference type="EMBL" id="MCP3425886.1"/>
    </source>
</evidence>
<evidence type="ECO:0000313" key="5">
    <source>
        <dbReference type="Proteomes" id="UP001139502"/>
    </source>
</evidence>
<dbReference type="Pfam" id="PF17775">
    <property type="entry name" value="YchJ_M-like"/>
    <property type="match status" value="1"/>
</dbReference>
<sequence>MAPAPDDSARCPCGTGEVYGACCGPLHAGDREAPTAEALMRSRFSAFAADDAAYLLRTWHASTRPAELELDASILWQRLEILDVQGGPFDDAARVRFAAHYRSRPGTPAEERVRGVQREDSGFLREGGRWFYVDGVADRD</sequence>
<dbReference type="EMBL" id="JANAFB010000015">
    <property type="protein sequence ID" value="MCP3425886.1"/>
    <property type="molecule type" value="Genomic_DNA"/>
</dbReference>
<keyword evidence="5" id="KW-1185">Reference proteome</keyword>
<gene>
    <name evidence="4" type="ORF">NBM05_07670</name>
</gene>
<accession>A0A9X2HAS0</accession>
<evidence type="ECO:0000256" key="1">
    <source>
        <dbReference type="ARBA" id="ARBA00010839"/>
    </source>
</evidence>
<dbReference type="RefSeq" id="WP_254166303.1">
    <property type="nucleotide sequence ID" value="NZ_JANAFB010000015.1"/>
</dbReference>
<comment type="similarity">
    <text evidence="1 2">Belongs to the UPF0225 family.</text>
</comment>
<name>A0A9X2HAS0_9MICC</name>
<evidence type="ECO:0000259" key="3">
    <source>
        <dbReference type="Pfam" id="PF17775"/>
    </source>
</evidence>
<dbReference type="InterPro" id="IPR032710">
    <property type="entry name" value="NTF2-like_dom_sf"/>
</dbReference>
<organism evidence="4 5">
    <name type="scientific">Rothia santali</name>
    <dbReference type="NCBI Taxonomy" id="2949643"/>
    <lineage>
        <taxon>Bacteria</taxon>
        <taxon>Bacillati</taxon>
        <taxon>Actinomycetota</taxon>
        <taxon>Actinomycetes</taxon>
        <taxon>Micrococcales</taxon>
        <taxon>Micrococcaceae</taxon>
        <taxon>Rothia</taxon>
    </lineage>
</organism>